<keyword evidence="1" id="KW-0472">Membrane</keyword>
<dbReference type="OrthoDB" id="8631677at2"/>
<protein>
    <recommendedName>
        <fullName evidence="3">Alpha-galactosidase NEW3 domain-containing protein</fullName>
    </recommendedName>
</protein>
<reference evidence="4 6" key="1">
    <citation type="submission" date="2014-04" db="EMBL/GenBank/DDBJ databases">
        <authorList>
            <person name="Bishop-Lilly K.A."/>
            <person name="Broomall S.M."/>
            <person name="Chain P.S."/>
            <person name="Chertkov O."/>
            <person name="Coyne S.R."/>
            <person name="Daligault H.E."/>
            <person name="Davenport K.W."/>
            <person name="Erkkila T."/>
            <person name="Frey K.G."/>
            <person name="Gibbons H.S."/>
            <person name="Gu W."/>
            <person name="Jaissle J."/>
            <person name="Johnson S.L."/>
            <person name="Koroleva G.I."/>
            <person name="Ladner J.T."/>
            <person name="Lo C.-C."/>
            <person name="Minogue T.D."/>
            <person name="Munk C."/>
            <person name="Palacios G.F."/>
            <person name="Redden C.L."/>
            <person name="Rosenzweig C.N."/>
            <person name="Scholz M.B."/>
            <person name="Teshima H."/>
            <person name="Xu Y."/>
        </authorList>
    </citation>
    <scope>NUCLEOTIDE SEQUENCE [LARGE SCALE GENOMIC DNA]</scope>
    <source>
        <strain evidence="4 6">8244</strain>
    </source>
</reference>
<keyword evidence="2" id="KW-0732">Signal</keyword>
<evidence type="ECO:0000256" key="2">
    <source>
        <dbReference type="SAM" id="SignalP"/>
    </source>
</evidence>
<evidence type="ECO:0000313" key="7">
    <source>
        <dbReference type="Proteomes" id="UP000442469"/>
    </source>
</evidence>
<dbReference type="AlphaFoldDB" id="A0A090Z9P9"/>
<dbReference type="Proteomes" id="UP000029278">
    <property type="component" value="Unassembled WGS sequence"/>
</dbReference>
<dbReference type="InterPro" id="IPR013783">
    <property type="entry name" value="Ig-like_fold"/>
</dbReference>
<evidence type="ECO:0000313" key="6">
    <source>
        <dbReference type="Proteomes" id="UP000029278"/>
    </source>
</evidence>
<dbReference type="STRING" id="44252.DJ90_3475"/>
<evidence type="ECO:0000259" key="3">
    <source>
        <dbReference type="Pfam" id="PF10633"/>
    </source>
</evidence>
<dbReference type="PATRIC" id="fig|44252.3.peg.3613"/>
<dbReference type="Proteomes" id="UP000442469">
    <property type="component" value="Unassembled WGS sequence"/>
</dbReference>
<dbReference type="PANTHER" id="PTHR39198">
    <property type="entry name" value="HYPOTHETICAL MEMBRANE PROTEIN, CONSERVED"/>
    <property type="match status" value="1"/>
</dbReference>
<dbReference type="InterPro" id="IPR018905">
    <property type="entry name" value="A-galactase_NEW3"/>
</dbReference>
<keyword evidence="6" id="KW-1185">Reference proteome</keyword>
<comment type="caution">
    <text evidence="4">The sequence shown here is derived from an EMBL/GenBank/DDBJ whole genome shotgun (WGS) entry which is preliminary data.</text>
</comment>
<proteinExistence type="predicted"/>
<feature type="domain" description="Alpha-galactosidase NEW3" evidence="3">
    <location>
        <begin position="267"/>
        <end position="341"/>
    </location>
</feature>
<feature type="transmembrane region" description="Helical" evidence="1">
    <location>
        <begin position="360"/>
        <end position="380"/>
    </location>
</feature>
<evidence type="ECO:0000256" key="1">
    <source>
        <dbReference type="SAM" id="Phobius"/>
    </source>
</evidence>
<feature type="signal peptide" evidence="2">
    <location>
        <begin position="1"/>
        <end position="23"/>
    </location>
</feature>
<keyword evidence="1" id="KW-0812">Transmembrane</keyword>
<dbReference type="GeneID" id="77008895"/>
<dbReference type="EMBL" id="WNZZ01000014">
    <property type="protein sequence ID" value="MUG24262.1"/>
    <property type="molecule type" value="Genomic_DNA"/>
</dbReference>
<accession>A0A090Z9P9</accession>
<name>A0A090Z9P9_PAEMA</name>
<dbReference type="RefSeq" id="WP_036625089.1">
    <property type="nucleotide sequence ID" value="NZ_BGML01000002.1"/>
</dbReference>
<dbReference type="EMBL" id="JMQA01000030">
    <property type="protein sequence ID" value="KFN07999.1"/>
    <property type="molecule type" value="Genomic_DNA"/>
</dbReference>
<reference evidence="5 7" key="2">
    <citation type="submission" date="2019-11" db="EMBL/GenBank/DDBJ databases">
        <title>Draft genome sequences of five Paenibacillus species of dairy origin.</title>
        <authorList>
            <person name="Olajide A.M."/>
            <person name="Chen S."/>
            <person name="Lapointe G."/>
        </authorList>
    </citation>
    <scope>NUCLEOTIDE SEQUENCE [LARGE SCALE GENOMIC DNA]</scope>
    <source>
        <strain evidence="5 7">3CT49</strain>
    </source>
</reference>
<dbReference type="Pfam" id="PF10633">
    <property type="entry name" value="NPCBM_assoc"/>
    <property type="match status" value="1"/>
</dbReference>
<dbReference type="HOGENOM" id="CLU_051163_0_0_9"/>
<dbReference type="PANTHER" id="PTHR39198:SF1">
    <property type="entry name" value="ALPHA-GALACTOSIDASE NEW3 DOMAIN-CONTAINING PROTEIN"/>
    <property type="match status" value="1"/>
</dbReference>
<evidence type="ECO:0000313" key="4">
    <source>
        <dbReference type="EMBL" id="KFN07999.1"/>
    </source>
</evidence>
<keyword evidence="1" id="KW-1133">Transmembrane helix</keyword>
<sequence>MLLFFRKASLTLLILFTALGGSALTGPGKASAAGSLELYTPYLEWSAAPGETVSYSIDLVNHGSSTASASLSLETAHMDWTYDMSAGGRAISRLAVKPGESQTFTLDLEVPLKVDKGRYAFNLKADQTTLPLVVNVSEQGTFKTELTLDQANMEGHSDSTFTYSAVLRNRTTQKQTYALTAQAEQGWDVRFKADSNSVTSVEVEPNAEKTISIEVKPPEQIKAGTYDIPIAAASGDSTANASIEAVVTGTYDMKFTTSNEVLSTDVRAGSERKLTFVVQNTGSADLQDLSFSSSAPTDWEVSFEPSAINAIAPGESKQVQATIKSSEKALAGDYVVSLTASSANKSANADLRVTVKSSVLWGWVGVLIILAVCAGIYYLFRKYGRR</sequence>
<evidence type="ECO:0000313" key="5">
    <source>
        <dbReference type="EMBL" id="MUG24262.1"/>
    </source>
</evidence>
<organism evidence="4 6">
    <name type="scientific">Paenibacillus macerans</name>
    <name type="common">Bacillus macerans</name>
    <dbReference type="NCBI Taxonomy" id="44252"/>
    <lineage>
        <taxon>Bacteria</taxon>
        <taxon>Bacillati</taxon>
        <taxon>Bacillota</taxon>
        <taxon>Bacilli</taxon>
        <taxon>Bacillales</taxon>
        <taxon>Paenibacillaceae</taxon>
        <taxon>Paenibacillus</taxon>
    </lineage>
</organism>
<feature type="chain" id="PRO_5038207306" description="Alpha-galactosidase NEW3 domain-containing protein" evidence="2">
    <location>
        <begin position="24"/>
        <end position="386"/>
    </location>
</feature>
<gene>
    <name evidence="4" type="ORF">DJ90_3475</name>
    <name evidence="5" type="ORF">GNQ08_17915</name>
</gene>
<dbReference type="Gene3D" id="2.60.40.10">
    <property type="entry name" value="Immunoglobulins"/>
    <property type="match status" value="3"/>
</dbReference>